<reference evidence="2" key="1">
    <citation type="submission" date="2015-03" db="EMBL/GenBank/DDBJ databases">
        <title>Wuchereria bancrofti Genome Sequencing Papua New Guinea Strain.</title>
        <authorList>
            <person name="Small S.T."/>
            <person name="Serre D."/>
            <person name="Zimmerman P.A."/>
        </authorList>
    </citation>
    <scope>NUCLEOTIDE SEQUENCE [LARGE SCALE GENOMIC DNA]</scope>
    <source>
        <strain evidence="2">pt0022</strain>
    </source>
</reference>
<feature type="transmembrane region" description="Helical" evidence="1">
    <location>
        <begin position="80"/>
        <end position="100"/>
    </location>
</feature>
<accession>A0AAF5Q4T6</accession>
<dbReference type="Proteomes" id="UP000093561">
    <property type="component" value="Unassembled WGS sequence"/>
</dbReference>
<keyword evidence="1" id="KW-0472">Membrane</keyword>
<name>A0AAF5Q4T6_WUCBA</name>
<keyword evidence="1" id="KW-1133">Transmembrane helix</keyword>
<feature type="transmembrane region" description="Helical" evidence="1">
    <location>
        <begin position="112"/>
        <end position="134"/>
    </location>
</feature>
<dbReference type="WBParaSite" id="mrna-Wban_10526">
    <property type="protein sequence ID" value="mrna-Wban_10526"/>
    <property type="gene ID" value="Wban_10526"/>
</dbReference>
<sequence length="135" mass="15268">MRYIEKMVEVGCEEGEKYTSRIPSMLQFPHAHRSYKCICGLIHVKPATRAIGAVTVFLISMNFFWAILTYDSLSVGSTVFYSTYVLAVIVSTFALFLGVSRKRSTESAVNMLSGYSYFTFSMVNPYSVHVLSIFR</sequence>
<evidence type="ECO:0000313" key="2">
    <source>
        <dbReference type="Proteomes" id="UP000093561"/>
    </source>
</evidence>
<dbReference type="AlphaFoldDB" id="A0AAF5Q4T6"/>
<proteinExistence type="predicted"/>
<evidence type="ECO:0000313" key="3">
    <source>
        <dbReference type="WBParaSite" id="mrna-Wban_10526"/>
    </source>
</evidence>
<keyword evidence="1" id="KW-0812">Transmembrane</keyword>
<reference evidence="3" key="3">
    <citation type="submission" date="2024-02" db="UniProtKB">
        <authorList>
            <consortium name="WormBaseParasite"/>
        </authorList>
    </citation>
    <scope>IDENTIFICATION</scope>
    <source>
        <strain evidence="3">pt0022</strain>
    </source>
</reference>
<reference evidence="2" key="2">
    <citation type="journal article" date="2016" name="Mol. Ecol.">
        <title>Population genomics of the filarial nematode parasite Wuchereria bancrofti from mosquitoes.</title>
        <authorList>
            <person name="Small S.T."/>
            <person name="Reimer L.J."/>
            <person name="Tisch D.J."/>
            <person name="King C.L."/>
            <person name="Christensen B.M."/>
            <person name="Siba P.M."/>
            <person name="Kazura J.W."/>
            <person name="Serre D."/>
            <person name="Zimmerman P.A."/>
        </authorList>
    </citation>
    <scope>NUCLEOTIDE SEQUENCE</scope>
    <source>
        <strain evidence="2">pt0022</strain>
    </source>
</reference>
<organism evidence="2 3">
    <name type="scientific">Wuchereria bancrofti</name>
    <dbReference type="NCBI Taxonomy" id="6293"/>
    <lineage>
        <taxon>Eukaryota</taxon>
        <taxon>Metazoa</taxon>
        <taxon>Ecdysozoa</taxon>
        <taxon>Nematoda</taxon>
        <taxon>Chromadorea</taxon>
        <taxon>Rhabditida</taxon>
        <taxon>Spirurina</taxon>
        <taxon>Spiruromorpha</taxon>
        <taxon>Filarioidea</taxon>
        <taxon>Onchocercidae</taxon>
        <taxon>Wuchereria</taxon>
    </lineage>
</organism>
<protein>
    <submittedName>
        <fullName evidence="3">Uncharacterized protein</fullName>
    </submittedName>
</protein>
<evidence type="ECO:0000256" key="1">
    <source>
        <dbReference type="SAM" id="Phobius"/>
    </source>
</evidence>
<feature type="transmembrane region" description="Helical" evidence="1">
    <location>
        <begin position="50"/>
        <end position="68"/>
    </location>
</feature>